<gene>
    <name evidence="1" type="ORF">E5329_22800</name>
</gene>
<sequence>MVEVVVRMLVKSRIIDFDDCELYQYGLNLLIKKFLHVSMILIIGIICKKFACTTAFLIAYAGIREYAGGYHAKTSKGCYLCTWGVTLFSVFLFYAFEQIKTLGLYIVLATCAVIILGLAPQETANRPLDTQELIVYKKKTQKCLIIEAVICLLFLFFKAILYGVLCAWFIETIMLLVGKISMKYR</sequence>
<accession>A0AC61RQ87</accession>
<dbReference type="EMBL" id="SRYA01000070">
    <property type="protein sequence ID" value="TGY91117.1"/>
    <property type="molecule type" value="Genomic_DNA"/>
</dbReference>
<evidence type="ECO:0000313" key="1">
    <source>
        <dbReference type="EMBL" id="TGY91117.1"/>
    </source>
</evidence>
<proteinExistence type="predicted"/>
<name>A0AC61RQ87_9FIRM</name>
<organism evidence="1 2">
    <name type="scientific">Petralouisia muris</name>
    <dbReference type="NCBI Taxonomy" id="3032872"/>
    <lineage>
        <taxon>Bacteria</taxon>
        <taxon>Bacillati</taxon>
        <taxon>Bacillota</taxon>
        <taxon>Clostridia</taxon>
        <taxon>Lachnospirales</taxon>
        <taxon>Lachnospiraceae</taxon>
        <taxon>Petralouisia</taxon>
    </lineage>
</organism>
<comment type="caution">
    <text evidence="1">The sequence shown here is derived from an EMBL/GenBank/DDBJ whole genome shotgun (WGS) entry which is preliminary data.</text>
</comment>
<evidence type="ECO:0000313" key="2">
    <source>
        <dbReference type="Proteomes" id="UP000304953"/>
    </source>
</evidence>
<dbReference type="Proteomes" id="UP000304953">
    <property type="component" value="Unassembled WGS sequence"/>
</dbReference>
<reference evidence="1" key="1">
    <citation type="submission" date="2019-04" db="EMBL/GenBank/DDBJ databases">
        <title>Microbes associate with the intestines of laboratory mice.</title>
        <authorList>
            <person name="Navarre W."/>
            <person name="Wong E."/>
            <person name="Huang K."/>
            <person name="Tropini C."/>
            <person name="Ng K."/>
            <person name="Yu B."/>
        </authorList>
    </citation>
    <scope>NUCLEOTIDE SEQUENCE</scope>
    <source>
        <strain evidence="1">NM01_1-7b</strain>
    </source>
</reference>
<keyword evidence="2" id="KW-1185">Reference proteome</keyword>
<protein>
    <submittedName>
        <fullName evidence="1">Uncharacterized protein</fullName>
    </submittedName>
</protein>